<evidence type="ECO:0000313" key="2">
    <source>
        <dbReference type="EMBL" id="WMC09460.1"/>
    </source>
</evidence>
<accession>A0AA50Q6J9</accession>
<dbReference type="Proteomes" id="UP001223802">
    <property type="component" value="Chromosome"/>
</dbReference>
<proteinExistence type="predicted"/>
<dbReference type="RefSeq" id="WP_306760658.1">
    <property type="nucleotide sequence ID" value="NZ_CP118224.1"/>
</dbReference>
<name>A0AA50Q6J9_9GAMM</name>
<dbReference type="EMBL" id="CP118224">
    <property type="protein sequence ID" value="WMC09460.1"/>
    <property type="molecule type" value="Genomic_DNA"/>
</dbReference>
<reference evidence="2 3" key="1">
    <citation type="submission" date="2023-02" db="EMBL/GenBank/DDBJ databases">
        <title>Complete genome sequence of a novel bacterium Oceanimonas sp. NTOU-MSR1 isolated from marine coast sediment.</title>
        <authorList>
            <person name="Yang H.-T."/>
            <person name="Chen Y.-L."/>
            <person name="Ho Y.-N."/>
        </authorList>
    </citation>
    <scope>NUCLEOTIDE SEQUENCE [LARGE SCALE GENOMIC DNA]</scope>
    <source>
        <strain evidence="2 3">NTOU-MSR1</strain>
    </source>
</reference>
<sequence>MSHRYLNDEELEMLGDLFREEHAGAHSTLSIGMDEALFALLSGASDLELKLNLHGTELSFPVTLAPHQPGGEQAALHAPLITTLAGNAGRRAWRLPSPEGLQLLTPSGQPVAAGIRDLSVNGMRLVSEQSLFGENTIRPVLLKLDEHQQLPLELQRVKERHGKRLWVTTVRFELTMADRLTLSEFVFRGFLERVEQERP</sequence>
<organism evidence="2 3">
    <name type="scientific">Oceanimonas pelagia</name>
    <dbReference type="NCBI Taxonomy" id="3028314"/>
    <lineage>
        <taxon>Bacteria</taxon>
        <taxon>Pseudomonadati</taxon>
        <taxon>Pseudomonadota</taxon>
        <taxon>Gammaproteobacteria</taxon>
        <taxon>Aeromonadales</taxon>
        <taxon>Aeromonadaceae</taxon>
        <taxon>Oceanimonas</taxon>
    </lineage>
</organism>
<dbReference type="AlphaFoldDB" id="A0AA50Q6J9"/>
<keyword evidence="3" id="KW-1185">Reference proteome</keyword>
<dbReference type="InterPro" id="IPR009875">
    <property type="entry name" value="PilZ_domain"/>
</dbReference>
<feature type="domain" description="PilZ" evidence="1">
    <location>
        <begin position="90"/>
        <end position="187"/>
    </location>
</feature>
<evidence type="ECO:0000259" key="1">
    <source>
        <dbReference type="Pfam" id="PF07238"/>
    </source>
</evidence>
<dbReference type="KEGG" id="ope:PU634_10065"/>
<dbReference type="GO" id="GO:0035438">
    <property type="term" value="F:cyclic-di-GMP binding"/>
    <property type="evidence" value="ECO:0007669"/>
    <property type="project" value="InterPro"/>
</dbReference>
<evidence type="ECO:0000313" key="3">
    <source>
        <dbReference type="Proteomes" id="UP001223802"/>
    </source>
</evidence>
<dbReference type="Pfam" id="PF07238">
    <property type="entry name" value="PilZ"/>
    <property type="match status" value="1"/>
</dbReference>
<protein>
    <submittedName>
        <fullName evidence="2">PilZ domain-containing protein</fullName>
    </submittedName>
</protein>
<gene>
    <name evidence="2" type="ORF">PU634_10065</name>
</gene>